<evidence type="ECO:0000256" key="3">
    <source>
        <dbReference type="ARBA" id="ARBA00023098"/>
    </source>
</evidence>
<evidence type="ECO:0000256" key="1">
    <source>
        <dbReference type="ARBA" id="ARBA00022801"/>
    </source>
</evidence>
<evidence type="ECO:0000256" key="4">
    <source>
        <dbReference type="PROSITE-ProRule" id="PRU01161"/>
    </source>
</evidence>
<feature type="short sequence motif" description="DGA/G" evidence="4">
    <location>
        <begin position="162"/>
        <end position="164"/>
    </location>
</feature>
<feature type="active site" description="Proton acceptor" evidence="4">
    <location>
        <position position="162"/>
    </location>
</feature>
<feature type="active site" description="Nucleophile" evidence="4">
    <location>
        <position position="38"/>
    </location>
</feature>
<sequence>MTTAFVLSGGGSLGSIQVGMLLGLAESGITPDLIVGTSVGAVNGGWLASRADVEGIGMLADLWRSLSREDVFPTRPIVGLLGFLGLRSNLVPSHGLRRLLKGHLQFPRLQDAPIPLHVVATDVLWGHDVLLSSGDAVDAITASAAIPAVFPPVNIDGRDLMDGGVVNNTPLSHAVALGADLVWVLPTGYPCALPKAPRGALAMAIYALTVAINQRLAVDVASYEKSVDLRVVPPLCPLGVTPIDFSHTARLIERSHDGTREWLATRRPVVGQAALLAPHRH</sequence>
<keyword evidence="1 4" id="KW-0378">Hydrolase</keyword>
<gene>
    <name evidence="6" type="ORF">A4G28_12540</name>
</gene>
<dbReference type="PANTHER" id="PTHR14226">
    <property type="entry name" value="NEUROPATHY TARGET ESTERASE/SWISS CHEESE D.MELANOGASTER"/>
    <property type="match status" value="1"/>
</dbReference>
<keyword evidence="3 4" id="KW-0443">Lipid metabolism</keyword>
<protein>
    <submittedName>
        <fullName evidence="6">Alpha/beta hydrolase</fullName>
    </submittedName>
</protein>
<dbReference type="PANTHER" id="PTHR14226:SF57">
    <property type="entry name" value="BLR7027 PROTEIN"/>
    <property type="match status" value="1"/>
</dbReference>
<dbReference type="AlphaFoldDB" id="A0A164CI11"/>
<name>A0A164CI11_9MYCO</name>
<dbReference type="CDD" id="cd07209">
    <property type="entry name" value="Pat_hypo_Ecoli_Z1214_like"/>
    <property type="match status" value="1"/>
</dbReference>
<dbReference type="SUPFAM" id="SSF52151">
    <property type="entry name" value="FabD/lysophospholipase-like"/>
    <property type="match status" value="1"/>
</dbReference>
<dbReference type="InterPro" id="IPR002641">
    <property type="entry name" value="PNPLA_dom"/>
</dbReference>
<keyword evidence="2 4" id="KW-0442">Lipid degradation</keyword>
<evidence type="ECO:0000313" key="7">
    <source>
        <dbReference type="Proteomes" id="UP000077342"/>
    </source>
</evidence>
<dbReference type="Pfam" id="PF01734">
    <property type="entry name" value="Patatin"/>
    <property type="match status" value="1"/>
</dbReference>
<dbReference type="PROSITE" id="PS51635">
    <property type="entry name" value="PNPLA"/>
    <property type="match status" value="1"/>
</dbReference>
<organism evidence="6 7">
    <name type="scientific">Mycobacterium ostraviense</name>
    <dbReference type="NCBI Taxonomy" id="2738409"/>
    <lineage>
        <taxon>Bacteria</taxon>
        <taxon>Bacillati</taxon>
        <taxon>Actinomycetota</taxon>
        <taxon>Actinomycetes</taxon>
        <taxon>Mycobacteriales</taxon>
        <taxon>Mycobacteriaceae</taxon>
        <taxon>Mycobacterium</taxon>
    </lineage>
</organism>
<evidence type="ECO:0000259" key="5">
    <source>
        <dbReference type="PROSITE" id="PS51635"/>
    </source>
</evidence>
<feature type="short sequence motif" description="GXGXXG" evidence="4">
    <location>
        <begin position="9"/>
        <end position="14"/>
    </location>
</feature>
<dbReference type="Gene3D" id="3.40.1090.10">
    <property type="entry name" value="Cytosolic phospholipase A2 catalytic domain"/>
    <property type="match status" value="2"/>
</dbReference>
<evidence type="ECO:0000313" key="6">
    <source>
        <dbReference type="EMBL" id="KZS64742.1"/>
    </source>
</evidence>
<accession>A0A164CI11</accession>
<dbReference type="InterPro" id="IPR016035">
    <property type="entry name" value="Acyl_Trfase/lysoPLipase"/>
</dbReference>
<keyword evidence="7" id="KW-1185">Reference proteome</keyword>
<evidence type="ECO:0000256" key="2">
    <source>
        <dbReference type="ARBA" id="ARBA00022963"/>
    </source>
</evidence>
<feature type="domain" description="PNPLA" evidence="5">
    <location>
        <begin position="5"/>
        <end position="175"/>
    </location>
</feature>
<feature type="short sequence motif" description="GXSXG" evidence="4">
    <location>
        <begin position="36"/>
        <end position="40"/>
    </location>
</feature>
<dbReference type="Proteomes" id="UP000077342">
    <property type="component" value="Unassembled WGS sequence"/>
</dbReference>
<reference evidence="7" key="1">
    <citation type="submission" date="2016-04" db="EMBL/GenBank/DDBJ databases">
        <authorList>
            <person name="Strapagiel D."/>
            <person name="Borowka P."/>
            <person name="Marciniak B."/>
            <person name="Bakula Z."/>
            <person name="Van Ingen J."/>
            <person name="Safianowska A."/>
            <person name="Dziadek J."/>
            <person name="Jagielski T."/>
        </authorList>
    </citation>
    <scope>NUCLEOTIDE SEQUENCE [LARGE SCALE GENOMIC DNA]</scope>
    <source>
        <strain evidence="7">1010001458</strain>
    </source>
</reference>
<comment type="caution">
    <text evidence="6">The sequence shown here is derived from an EMBL/GenBank/DDBJ whole genome shotgun (WGS) entry which is preliminary data.</text>
</comment>
<proteinExistence type="predicted"/>
<dbReference type="EMBL" id="LWCI01000077">
    <property type="protein sequence ID" value="KZS64742.1"/>
    <property type="molecule type" value="Genomic_DNA"/>
</dbReference>
<dbReference type="GO" id="GO:0016787">
    <property type="term" value="F:hydrolase activity"/>
    <property type="evidence" value="ECO:0007669"/>
    <property type="project" value="UniProtKB-UniRule"/>
</dbReference>
<dbReference type="GO" id="GO:0016042">
    <property type="term" value="P:lipid catabolic process"/>
    <property type="evidence" value="ECO:0007669"/>
    <property type="project" value="UniProtKB-UniRule"/>
</dbReference>
<dbReference type="InterPro" id="IPR050301">
    <property type="entry name" value="NTE"/>
</dbReference>
<dbReference type="RefSeq" id="WP_075509795.1">
    <property type="nucleotide sequence ID" value="NZ_CP089224.1"/>
</dbReference>